<evidence type="ECO:0000256" key="2">
    <source>
        <dbReference type="ARBA" id="ARBA00023015"/>
    </source>
</evidence>
<dbReference type="InterPro" id="IPR036390">
    <property type="entry name" value="WH_DNA-bd_sf"/>
</dbReference>
<dbReference type="PANTHER" id="PTHR30126">
    <property type="entry name" value="HTH-TYPE TRANSCRIPTIONAL REGULATOR"/>
    <property type="match status" value="1"/>
</dbReference>
<gene>
    <name evidence="6" type="ORF">JS756_02240</name>
</gene>
<evidence type="ECO:0000313" key="7">
    <source>
        <dbReference type="Proteomes" id="UP000788262"/>
    </source>
</evidence>
<dbReference type="InterPro" id="IPR000847">
    <property type="entry name" value="LysR_HTH_N"/>
</dbReference>
<comment type="caution">
    <text evidence="6">The sequence shown here is derived from an EMBL/GenBank/DDBJ whole genome shotgun (WGS) entry which is preliminary data.</text>
</comment>
<dbReference type="Pfam" id="PF03466">
    <property type="entry name" value="LysR_substrate"/>
    <property type="match status" value="1"/>
</dbReference>
<evidence type="ECO:0000259" key="5">
    <source>
        <dbReference type="PROSITE" id="PS50931"/>
    </source>
</evidence>
<reference evidence="6 7" key="1">
    <citation type="submission" date="2021-02" db="EMBL/GenBank/DDBJ databases">
        <title>Whole genome sequencing of Streptomyces actuosus VRA1.</title>
        <authorList>
            <person name="Sen G."/>
            <person name="Sen A."/>
        </authorList>
    </citation>
    <scope>NUCLEOTIDE SEQUENCE [LARGE SCALE GENOMIC DNA]</scope>
    <source>
        <strain evidence="6 7">VRA1</strain>
    </source>
</reference>
<evidence type="ECO:0000313" key="6">
    <source>
        <dbReference type="EMBL" id="MBN0042954.1"/>
    </source>
</evidence>
<dbReference type="SUPFAM" id="SSF53850">
    <property type="entry name" value="Periplasmic binding protein-like II"/>
    <property type="match status" value="1"/>
</dbReference>
<dbReference type="SUPFAM" id="SSF46785">
    <property type="entry name" value="Winged helix' DNA-binding domain"/>
    <property type="match status" value="1"/>
</dbReference>
<organism evidence="6 7">
    <name type="scientific">Streptomyces actuosus</name>
    <dbReference type="NCBI Taxonomy" id="1885"/>
    <lineage>
        <taxon>Bacteria</taxon>
        <taxon>Bacillati</taxon>
        <taxon>Actinomycetota</taxon>
        <taxon>Actinomycetes</taxon>
        <taxon>Kitasatosporales</taxon>
        <taxon>Streptomycetaceae</taxon>
        <taxon>Streptomyces</taxon>
    </lineage>
</organism>
<dbReference type="Gene3D" id="1.10.10.10">
    <property type="entry name" value="Winged helix-like DNA-binding domain superfamily/Winged helix DNA-binding domain"/>
    <property type="match status" value="1"/>
</dbReference>
<dbReference type="PANTHER" id="PTHR30126:SF39">
    <property type="entry name" value="HTH-TYPE TRANSCRIPTIONAL REGULATOR CYSL"/>
    <property type="match status" value="1"/>
</dbReference>
<dbReference type="RefSeq" id="WP_205381163.1">
    <property type="nucleotide sequence ID" value="NZ_JAFFZS010000001.1"/>
</dbReference>
<evidence type="ECO:0000256" key="1">
    <source>
        <dbReference type="ARBA" id="ARBA00009437"/>
    </source>
</evidence>
<keyword evidence="4" id="KW-0804">Transcription</keyword>
<accession>A0ABS2VIN0</accession>
<keyword evidence="2" id="KW-0805">Transcription regulation</keyword>
<keyword evidence="7" id="KW-1185">Reference proteome</keyword>
<dbReference type="InterPro" id="IPR036388">
    <property type="entry name" value="WH-like_DNA-bd_sf"/>
</dbReference>
<name>A0ABS2VIN0_STRAS</name>
<dbReference type="PROSITE" id="PS50931">
    <property type="entry name" value="HTH_LYSR"/>
    <property type="match status" value="1"/>
</dbReference>
<proteinExistence type="inferred from homology"/>
<keyword evidence="3" id="KW-0238">DNA-binding</keyword>
<dbReference type="EMBL" id="JAFFZS010000001">
    <property type="protein sequence ID" value="MBN0042954.1"/>
    <property type="molecule type" value="Genomic_DNA"/>
</dbReference>
<dbReference type="InterPro" id="IPR005119">
    <property type="entry name" value="LysR_subst-bd"/>
</dbReference>
<evidence type="ECO:0000256" key="3">
    <source>
        <dbReference type="ARBA" id="ARBA00023125"/>
    </source>
</evidence>
<sequence>MTVTQLSSFVLVARLGSVSAAARTLDVSESAVSQALAALRSHFGDPLIRRAPGGGMRLTPAGARLLPVASRMVALSADAEVAVRAARGAPDELRIVATSTLAEFVLPSLVEAFASRSGRRTATSFGVVSGNEMRVLVENRLADIALGPRPGAGDRGEPVSEPLFRTRLVVVIGAGSPRPPGPPPQWSWLVDSSGTDPDADSGRLLRRLGVAEDHVWVFPNQAATWAAAAEGAGVAPAPAHLVSPRVRRDELRILETPATPSDVTWYATVLQAELRSPATDAFLHFLRTPAATRIMRAPGVGVPPSRFRPPVYVTLWGA</sequence>
<protein>
    <submittedName>
        <fullName evidence="6">LysR family transcriptional regulator</fullName>
    </submittedName>
</protein>
<dbReference type="Proteomes" id="UP000788262">
    <property type="component" value="Unassembled WGS sequence"/>
</dbReference>
<feature type="domain" description="HTH lysR-type" evidence="5">
    <location>
        <begin position="1"/>
        <end position="59"/>
    </location>
</feature>
<comment type="similarity">
    <text evidence="1">Belongs to the LysR transcriptional regulatory family.</text>
</comment>
<dbReference type="Gene3D" id="3.40.190.290">
    <property type="match status" value="1"/>
</dbReference>
<evidence type="ECO:0000256" key="4">
    <source>
        <dbReference type="ARBA" id="ARBA00023163"/>
    </source>
</evidence>
<dbReference type="Pfam" id="PF00126">
    <property type="entry name" value="HTH_1"/>
    <property type="match status" value="1"/>
</dbReference>